<evidence type="ECO:0000256" key="2">
    <source>
        <dbReference type="ARBA" id="ARBA00012438"/>
    </source>
</evidence>
<dbReference type="EC" id="2.7.13.3" evidence="2"/>
<dbReference type="Proteomes" id="UP000517916">
    <property type="component" value="Unassembled WGS sequence"/>
</dbReference>
<keyword evidence="5" id="KW-0547">Nucleotide-binding</keyword>
<dbReference type="InterPro" id="IPR003594">
    <property type="entry name" value="HATPase_dom"/>
</dbReference>
<evidence type="ECO:0000259" key="11">
    <source>
        <dbReference type="Pfam" id="PF07730"/>
    </source>
</evidence>
<feature type="transmembrane region" description="Helical" evidence="9">
    <location>
        <begin position="43"/>
        <end position="63"/>
    </location>
</feature>
<evidence type="ECO:0000256" key="1">
    <source>
        <dbReference type="ARBA" id="ARBA00000085"/>
    </source>
</evidence>
<evidence type="ECO:0000259" key="10">
    <source>
        <dbReference type="Pfam" id="PF02518"/>
    </source>
</evidence>
<feature type="domain" description="Histidine kinase/HSP90-like ATPase" evidence="10">
    <location>
        <begin position="303"/>
        <end position="390"/>
    </location>
</feature>
<dbReference type="GO" id="GO:0016301">
    <property type="term" value="F:kinase activity"/>
    <property type="evidence" value="ECO:0007669"/>
    <property type="project" value="UniProtKB-KW"/>
</dbReference>
<proteinExistence type="predicted"/>
<keyword evidence="8" id="KW-0902">Two-component regulatory system</keyword>
<dbReference type="PANTHER" id="PTHR24421">
    <property type="entry name" value="NITRATE/NITRITE SENSOR PROTEIN NARX-RELATED"/>
    <property type="match status" value="1"/>
</dbReference>
<keyword evidence="7" id="KW-0067">ATP-binding</keyword>
<keyword evidence="14" id="KW-1185">Reference proteome</keyword>
<dbReference type="Pfam" id="PF02518">
    <property type="entry name" value="HATPase_c"/>
    <property type="match status" value="1"/>
</dbReference>
<dbReference type="InterPro" id="IPR050482">
    <property type="entry name" value="Sensor_HK_TwoCompSys"/>
</dbReference>
<dbReference type="Pfam" id="PF23539">
    <property type="entry name" value="DUF7134"/>
    <property type="match status" value="1"/>
</dbReference>
<dbReference type="CDD" id="cd16917">
    <property type="entry name" value="HATPase_UhpB-NarQ-NarX-like"/>
    <property type="match status" value="1"/>
</dbReference>
<keyword evidence="9" id="KW-0812">Transmembrane</keyword>
<dbReference type="EMBL" id="JACJID010000003">
    <property type="protein sequence ID" value="MBA8927639.1"/>
    <property type="molecule type" value="Genomic_DNA"/>
</dbReference>
<comment type="caution">
    <text evidence="13">The sequence shown here is derived from an EMBL/GenBank/DDBJ whole genome shotgun (WGS) entry which is preliminary data.</text>
</comment>
<dbReference type="Gene3D" id="1.20.5.1930">
    <property type="match status" value="1"/>
</dbReference>
<keyword evidence="4" id="KW-0808">Transferase</keyword>
<keyword evidence="3" id="KW-0597">Phosphoprotein</keyword>
<keyword evidence="9" id="KW-0472">Membrane</keyword>
<gene>
    <name evidence="13" type="ORF">BC739_004845</name>
</gene>
<organism evidence="13 14">
    <name type="scientific">Kutzneria viridogrisea</name>
    <dbReference type="NCBI Taxonomy" id="47990"/>
    <lineage>
        <taxon>Bacteria</taxon>
        <taxon>Bacillati</taxon>
        <taxon>Actinomycetota</taxon>
        <taxon>Actinomycetes</taxon>
        <taxon>Pseudonocardiales</taxon>
        <taxon>Pseudonocardiaceae</taxon>
        <taxon>Kutzneria</taxon>
    </lineage>
</organism>
<feature type="domain" description="Signal transduction histidine kinase subgroup 3 dimerisation and phosphoacceptor" evidence="11">
    <location>
        <begin position="188"/>
        <end position="251"/>
    </location>
</feature>
<keyword evidence="6 13" id="KW-0418">Kinase</keyword>
<evidence type="ECO:0000256" key="6">
    <source>
        <dbReference type="ARBA" id="ARBA00022777"/>
    </source>
</evidence>
<sequence length="398" mass="42402">MRPMLLLARWVHAINPVVQDVVLALVLLAITIGYAYNSHNPGFVGFDPLAIVLTSLTILPVAVRRLAPVSSMAVVGLAMLACSFSGYIDALVDVGLLLTMYTVAAQCAPRRAKICAASSFLVLILVASQVTSFHVLADVLIAAVLTTAAYAFGWGRRKLTERNEQLALLTEQLRHEHEDRAARAVTEERVRIARELHDVVAHHMSVVSVQAGLARYVFESDPVTARAALGTIADTSSEALTEMRRLLNVLRVGADEGGDYAPAPGLGRLTELAERVRAAGVPVEVRTFGAARPLPPGLDQCAYRVVQESLTNVLKHARPARASVDLDYGRTEFTLRVRDDGAVRAPDAAGEQRGQGIAGMLERAKLYGGKLSAGAAPGGGFVVTLTLPLAMTCEGEAG</sequence>
<keyword evidence="9" id="KW-1133">Transmembrane helix</keyword>
<evidence type="ECO:0000256" key="8">
    <source>
        <dbReference type="ARBA" id="ARBA00023012"/>
    </source>
</evidence>
<evidence type="ECO:0000256" key="4">
    <source>
        <dbReference type="ARBA" id="ARBA00022679"/>
    </source>
</evidence>
<evidence type="ECO:0000313" key="14">
    <source>
        <dbReference type="Proteomes" id="UP000517916"/>
    </source>
</evidence>
<dbReference type="PANTHER" id="PTHR24421:SF10">
    <property type="entry name" value="NITRATE_NITRITE SENSOR PROTEIN NARQ"/>
    <property type="match status" value="1"/>
</dbReference>
<protein>
    <recommendedName>
        <fullName evidence="2">histidine kinase</fullName>
        <ecNumber evidence="2">2.7.13.3</ecNumber>
    </recommendedName>
</protein>
<dbReference type="Pfam" id="PF07730">
    <property type="entry name" value="HisKA_3"/>
    <property type="match status" value="1"/>
</dbReference>
<evidence type="ECO:0000256" key="3">
    <source>
        <dbReference type="ARBA" id="ARBA00022553"/>
    </source>
</evidence>
<feature type="transmembrane region" description="Helical" evidence="9">
    <location>
        <begin position="75"/>
        <end position="100"/>
    </location>
</feature>
<evidence type="ECO:0000256" key="7">
    <source>
        <dbReference type="ARBA" id="ARBA00022840"/>
    </source>
</evidence>
<dbReference type="InterPro" id="IPR055558">
    <property type="entry name" value="DUF7134"/>
</dbReference>
<comment type="catalytic activity">
    <reaction evidence="1">
        <text>ATP + protein L-histidine = ADP + protein N-phospho-L-histidine.</text>
        <dbReference type="EC" id="2.7.13.3"/>
    </reaction>
</comment>
<dbReference type="InterPro" id="IPR011712">
    <property type="entry name" value="Sig_transdc_His_kin_sub3_dim/P"/>
</dbReference>
<evidence type="ECO:0000313" key="13">
    <source>
        <dbReference type="EMBL" id="MBA8927639.1"/>
    </source>
</evidence>
<evidence type="ECO:0000256" key="9">
    <source>
        <dbReference type="SAM" id="Phobius"/>
    </source>
</evidence>
<dbReference type="InterPro" id="IPR036890">
    <property type="entry name" value="HATPase_C_sf"/>
</dbReference>
<feature type="domain" description="DUF7134" evidence="12">
    <location>
        <begin position="9"/>
        <end position="154"/>
    </location>
</feature>
<dbReference type="Gene3D" id="3.30.565.10">
    <property type="entry name" value="Histidine kinase-like ATPase, C-terminal domain"/>
    <property type="match status" value="1"/>
</dbReference>
<dbReference type="SUPFAM" id="SSF55874">
    <property type="entry name" value="ATPase domain of HSP90 chaperone/DNA topoisomerase II/histidine kinase"/>
    <property type="match status" value="1"/>
</dbReference>
<accession>A0ABR6BM57</accession>
<evidence type="ECO:0000259" key="12">
    <source>
        <dbReference type="Pfam" id="PF23539"/>
    </source>
</evidence>
<feature type="transmembrane region" description="Helical" evidence="9">
    <location>
        <begin position="136"/>
        <end position="155"/>
    </location>
</feature>
<feature type="transmembrane region" description="Helical" evidence="9">
    <location>
        <begin position="12"/>
        <end position="36"/>
    </location>
</feature>
<reference evidence="13 14" key="1">
    <citation type="submission" date="2020-08" db="EMBL/GenBank/DDBJ databases">
        <title>Genomic Encyclopedia of Archaeal and Bacterial Type Strains, Phase II (KMG-II): from individual species to whole genera.</title>
        <authorList>
            <person name="Goeker M."/>
        </authorList>
    </citation>
    <scope>NUCLEOTIDE SEQUENCE [LARGE SCALE GENOMIC DNA]</scope>
    <source>
        <strain evidence="13 14">DSM 43850</strain>
    </source>
</reference>
<name>A0ABR6BM57_9PSEU</name>
<evidence type="ECO:0000256" key="5">
    <source>
        <dbReference type="ARBA" id="ARBA00022741"/>
    </source>
</evidence>